<comment type="caution">
    <text evidence="2">The sequence shown here is derived from an EMBL/GenBank/DDBJ whole genome shotgun (WGS) entry which is preliminary data.</text>
</comment>
<gene>
    <name evidence="2" type="ORF">SKAU_G00198200</name>
</gene>
<keyword evidence="3" id="KW-1185">Reference proteome</keyword>
<feature type="region of interest" description="Disordered" evidence="1">
    <location>
        <begin position="26"/>
        <end position="48"/>
    </location>
</feature>
<organism evidence="2 3">
    <name type="scientific">Synaphobranchus kaupii</name>
    <name type="common">Kaup's arrowtooth eel</name>
    <dbReference type="NCBI Taxonomy" id="118154"/>
    <lineage>
        <taxon>Eukaryota</taxon>
        <taxon>Metazoa</taxon>
        <taxon>Chordata</taxon>
        <taxon>Craniata</taxon>
        <taxon>Vertebrata</taxon>
        <taxon>Euteleostomi</taxon>
        <taxon>Actinopterygii</taxon>
        <taxon>Neopterygii</taxon>
        <taxon>Teleostei</taxon>
        <taxon>Anguilliformes</taxon>
        <taxon>Synaphobranchidae</taxon>
        <taxon>Synaphobranchus</taxon>
    </lineage>
</organism>
<proteinExistence type="predicted"/>
<dbReference type="Proteomes" id="UP001152622">
    <property type="component" value="Chromosome 6"/>
</dbReference>
<evidence type="ECO:0000313" key="2">
    <source>
        <dbReference type="EMBL" id="KAJ8357026.1"/>
    </source>
</evidence>
<name>A0A9Q1IXK6_SYNKA</name>
<protein>
    <submittedName>
        <fullName evidence="2">Uncharacterized protein</fullName>
    </submittedName>
</protein>
<dbReference type="AlphaFoldDB" id="A0A9Q1IXK6"/>
<sequence>MANRWQAVGRAIRTGIEKRHRRMFYDTTAFPESSGGDRSPRRDRTRQSHLVNTLQRRRDPGSRTHRVGAPRLDLLQAAVSAPPAPPRNMNINEETCPKTGRRLPFVSIHKMRQIGMFFGQMSRNSDGHGCSREWFGGLCFLETPAARTHGLTRAWKR</sequence>
<dbReference type="EMBL" id="JAINUF010000006">
    <property type="protein sequence ID" value="KAJ8357026.1"/>
    <property type="molecule type" value="Genomic_DNA"/>
</dbReference>
<accession>A0A9Q1IXK6</accession>
<reference evidence="2" key="1">
    <citation type="journal article" date="2023" name="Science">
        <title>Genome structures resolve the early diversification of teleost fishes.</title>
        <authorList>
            <person name="Parey E."/>
            <person name="Louis A."/>
            <person name="Montfort J."/>
            <person name="Bouchez O."/>
            <person name="Roques C."/>
            <person name="Iampietro C."/>
            <person name="Lluch J."/>
            <person name="Castinel A."/>
            <person name="Donnadieu C."/>
            <person name="Desvignes T."/>
            <person name="Floi Bucao C."/>
            <person name="Jouanno E."/>
            <person name="Wen M."/>
            <person name="Mejri S."/>
            <person name="Dirks R."/>
            <person name="Jansen H."/>
            <person name="Henkel C."/>
            <person name="Chen W.J."/>
            <person name="Zahm M."/>
            <person name="Cabau C."/>
            <person name="Klopp C."/>
            <person name="Thompson A.W."/>
            <person name="Robinson-Rechavi M."/>
            <person name="Braasch I."/>
            <person name="Lecointre G."/>
            <person name="Bobe J."/>
            <person name="Postlethwait J.H."/>
            <person name="Berthelot C."/>
            <person name="Roest Crollius H."/>
            <person name="Guiguen Y."/>
        </authorList>
    </citation>
    <scope>NUCLEOTIDE SEQUENCE</scope>
    <source>
        <strain evidence="2">WJC10195</strain>
    </source>
</reference>
<evidence type="ECO:0000256" key="1">
    <source>
        <dbReference type="SAM" id="MobiDB-lite"/>
    </source>
</evidence>
<evidence type="ECO:0000313" key="3">
    <source>
        <dbReference type="Proteomes" id="UP001152622"/>
    </source>
</evidence>